<proteinExistence type="predicted"/>
<dbReference type="SUPFAM" id="SSF56672">
    <property type="entry name" value="DNA/RNA polymerases"/>
    <property type="match status" value="1"/>
</dbReference>
<dbReference type="PANTHER" id="PTHR37984">
    <property type="entry name" value="PROTEIN CBG26694"/>
    <property type="match status" value="1"/>
</dbReference>
<dbReference type="Pfam" id="PF17919">
    <property type="entry name" value="RT_RNaseH_2"/>
    <property type="match status" value="1"/>
</dbReference>
<dbReference type="InterPro" id="IPR041577">
    <property type="entry name" value="RT_RNaseH_2"/>
</dbReference>
<dbReference type="FunFam" id="3.30.70.270:FF:000026">
    <property type="entry name" value="Transposon Ty3-G Gag-Pol polyprotein"/>
    <property type="match status" value="1"/>
</dbReference>
<name>A0AAV9FYE4_ELECO</name>
<dbReference type="EMBL" id="MU847442">
    <property type="protein sequence ID" value="KAK2630882.1"/>
    <property type="molecule type" value="Genomic_DNA"/>
</dbReference>
<accession>A0AAV9FYE4</accession>
<dbReference type="Pfam" id="PF03732">
    <property type="entry name" value="Retrotrans_gag"/>
    <property type="match status" value="1"/>
</dbReference>
<keyword evidence="1" id="KW-0511">Multifunctional enzyme</keyword>
<organism evidence="5 6">
    <name type="scientific">Eleusine coracana subsp. coracana</name>
    <dbReference type="NCBI Taxonomy" id="191504"/>
    <lineage>
        <taxon>Eukaryota</taxon>
        <taxon>Viridiplantae</taxon>
        <taxon>Streptophyta</taxon>
        <taxon>Embryophyta</taxon>
        <taxon>Tracheophyta</taxon>
        <taxon>Spermatophyta</taxon>
        <taxon>Magnoliopsida</taxon>
        <taxon>Liliopsida</taxon>
        <taxon>Poales</taxon>
        <taxon>Poaceae</taxon>
        <taxon>PACMAD clade</taxon>
        <taxon>Chloridoideae</taxon>
        <taxon>Cynodonteae</taxon>
        <taxon>Eleusininae</taxon>
        <taxon>Eleusine</taxon>
    </lineage>
</organism>
<sequence>MESDESKFALLHCIEQQKPHFATQQLRGSASAWWASFTAALAAGHQVTWAEFCTAFHAHHIPAGLMKHKLQEFLNLKQDSGTVQEYAWKFNYLAQYASYHADTDEKKKDCFRLGLTPKLQDRLAQVTAGTFNDLMSAAIVQEDAIRANQEDKKRKHAMESSSGSTPPKYKLAITSPTGQKFWATVPSGGGPRPSFLQQHSRFHGGNQQQSSGSRPPQQNNQVVKTNSAQPCYNYGRTDHFAKECRFPKRNLNNHNNNTPWNNNNNHNSGNNNGSNGSHPQSSTPTHKNGRVNYTTVEETQVGEPVLAGHVISAEGVAVDPRKVEDVLNWKAPKSVKQIRSFLGLAGYYRKFIPNFSSIAKPMTKLLEKDAKFKWSSACEEAFQSLKKHLTTAPVFAQPDVTKPFDVYCDASGTGLGCVLMQEGRVVAYASRQL</sequence>
<feature type="region of interest" description="Disordered" evidence="2">
    <location>
        <begin position="148"/>
        <end position="224"/>
    </location>
</feature>
<feature type="compositionally biased region" description="Low complexity" evidence="2">
    <location>
        <begin position="204"/>
        <end position="221"/>
    </location>
</feature>
<keyword evidence="6" id="KW-1185">Reference proteome</keyword>
<evidence type="ECO:0000256" key="2">
    <source>
        <dbReference type="SAM" id="MobiDB-lite"/>
    </source>
</evidence>
<gene>
    <name evidence="5" type="ORF">QOZ80_UnG0720050</name>
</gene>
<feature type="domain" description="Retrotransposon gag" evidence="3">
    <location>
        <begin position="21"/>
        <end position="116"/>
    </location>
</feature>
<dbReference type="InterPro" id="IPR043128">
    <property type="entry name" value="Rev_trsase/Diguanyl_cyclase"/>
</dbReference>
<evidence type="ECO:0000259" key="3">
    <source>
        <dbReference type="Pfam" id="PF03732"/>
    </source>
</evidence>
<dbReference type="GO" id="GO:0003824">
    <property type="term" value="F:catalytic activity"/>
    <property type="evidence" value="ECO:0007669"/>
    <property type="project" value="UniProtKB-KW"/>
</dbReference>
<comment type="caution">
    <text evidence="5">The sequence shown here is derived from an EMBL/GenBank/DDBJ whole genome shotgun (WGS) entry which is preliminary data.</text>
</comment>
<feature type="region of interest" description="Disordered" evidence="2">
    <location>
        <begin position="248"/>
        <end position="289"/>
    </location>
</feature>
<protein>
    <recommendedName>
        <fullName evidence="7">Retrotransposon gag domain-containing protein</fullName>
    </recommendedName>
</protein>
<evidence type="ECO:0000259" key="4">
    <source>
        <dbReference type="Pfam" id="PF17919"/>
    </source>
</evidence>
<feature type="compositionally biased region" description="Low complexity" evidence="2">
    <location>
        <begin position="250"/>
        <end position="278"/>
    </location>
</feature>
<evidence type="ECO:0000313" key="5">
    <source>
        <dbReference type="EMBL" id="KAK2630882.1"/>
    </source>
</evidence>
<evidence type="ECO:0008006" key="7">
    <source>
        <dbReference type="Google" id="ProtNLM"/>
    </source>
</evidence>
<dbReference type="InterPro" id="IPR005162">
    <property type="entry name" value="Retrotrans_gag_dom"/>
</dbReference>
<feature type="domain" description="Reverse transcriptase/retrotransposon-derived protein RNase H-like" evidence="4">
    <location>
        <begin position="374"/>
        <end position="433"/>
    </location>
</feature>
<dbReference type="InterPro" id="IPR043502">
    <property type="entry name" value="DNA/RNA_pol_sf"/>
</dbReference>
<dbReference type="PANTHER" id="PTHR37984:SF5">
    <property type="entry name" value="PROTEIN NYNRIN-LIKE"/>
    <property type="match status" value="1"/>
</dbReference>
<reference evidence="5 6" key="1">
    <citation type="submission" date="2023-05" db="EMBL/GenBank/DDBJ databases">
        <title>WGS assembly of Eleusine coracana.</title>
        <authorList>
            <person name="Jenkins J."/>
            <person name="Schmutz J."/>
            <person name="Lux T."/>
            <person name="Plott C."/>
            <person name="Mayer K."/>
            <person name="Qi P."/>
            <person name="Devos K."/>
        </authorList>
    </citation>
    <scope>NUCLEOTIDE SEQUENCE [LARGE SCALE GENOMIC DNA]</scope>
    <source>
        <tissue evidence="5">Leaves</tissue>
    </source>
</reference>
<evidence type="ECO:0000256" key="1">
    <source>
        <dbReference type="ARBA" id="ARBA00023268"/>
    </source>
</evidence>
<dbReference type="InterPro" id="IPR050951">
    <property type="entry name" value="Retrovirus_Pol_polyprotein"/>
</dbReference>
<evidence type="ECO:0000313" key="6">
    <source>
        <dbReference type="Proteomes" id="UP001301735"/>
    </source>
</evidence>
<feature type="compositionally biased region" description="Polar residues" evidence="2">
    <location>
        <begin position="279"/>
        <end position="289"/>
    </location>
</feature>
<dbReference type="AlphaFoldDB" id="A0AAV9FYE4"/>
<dbReference type="Proteomes" id="UP001301735">
    <property type="component" value="Unassembled WGS sequence"/>
</dbReference>
<dbReference type="Gene3D" id="3.30.70.270">
    <property type="match status" value="1"/>
</dbReference>